<gene>
    <name evidence="2" type="ORF">UV68_C0001G0028</name>
</gene>
<name>A0A0G1DB32_9BACT</name>
<evidence type="ECO:0000256" key="1">
    <source>
        <dbReference type="SAM" id="MobiDB-lite"/>
    </source>
</evidence>
<reference evidence="2 3" key="1">
    <citation type="journal article" date="2015" name="Nature">
        <title>rRNA introns, odd ribosomes, and small enigmatic genomes across a large radiation of phyla.</title>
        <authorList>
            <person name="Brown C.T."/>
            <person name="Hug L.A."/>
            <person name="Thomas B.C."/>
            <person name="Sharon I."/>
            <person name="Castelle C.J."/>
            <person name="Singh A."/>
            <person name="Wilkins M.J."/>
            <person name="Williams K.H."/>
            <person name="Banfield J.F."/>
        </authorList>
    </citation>
    <scope>NUCLEOTIDE SEQUENCE [LARGE SCALE GENOMIC DNA]</scope>
</reference>
<organism evidence="2 3">
    <name type="scientific">Candidatus Collierbacteria bacterium GW2011_GWC2_43_12</name>
    <dbReference type="NCBI Taxonomy" id="1618390"/>
    <lineage>
        <taxon>Bacteria</taxon>
        <taxon>Candidatus Collieribacteriota</taxon>
    </lineage>
</organism>
<evidence type="ECO:0000313" key="2">
    <source>
        <dbReference type="EMBL" id="KKS94887.1"/>
    </source>
</evidence>
<sequence>MIDLKQKINTDLKAIEKRIRETATERDESATPMESAHDQTRQIANQLYNSLLDERKKLRDLNAGLEKYNQIFSVQNLSEETVKKYFIVPNGLGGAMVDDVILLSEKTPLAKMLGGAPRGKVFELNGQKFRIEKIEENV</sequence>
<dbReference type="EMBL" id="LCFK01000001">
    <property type="protein sequence ID" value="KKS94887.1"/>
    <property type="molecule type" value="Genomic_DNA"/>
</dbReference>
<evidence type="ECO:0000313" key="3">
    <source>
        <dbReference type="Proteomes" id="UP000033980"/>
    </source>
</evidence>
<accession>A0A0G1DB32</accession>
<comment type="caution">
    <text evidence="2">The sequence shown here is derived from an EMBL/GenBank/DDBJ whole genome shotgun (WGS) entry which is preliminary data.</text>
</comment>
<dbReference type="AlphaFoldDB" id="A0A0G1DB32"/>
<protein>
    <recommendedName>
        <fullName evidence="4">Transcription elongation factor GreA/GreB C-terminal domain-containing protein</fullName>
    </recommendedName>
</protein>
<proteinExistence type="predicted"/>
<evidence type="ECO:0008006" key="4">
    <source>
        <dbReference type="Google" id="ProtNLM"/>
    </source>
</evidence>
<dbReference type="Proteomes" id="UP000033980">
    <property type="component" value="Unassembled WGS sequence"/>
</dbReference>
<feature type="region of interest" description="Disordered" evidence="1">
    <location>
        <begin position="20"/>
        <end position="39"/>
    </location>
</feature>